<dbReference type="SMART" id="SM00895">
    <property type="entry name" value="FCD"/>
    <property type="match status" value="1"/>
</dbReference>
<evidence type="ECO:0000259" key="4">
    <source>
        <dbReference type="PROSITE" id="PS50949"/>
    </source>
</evidence>
<protein>
    <submittedName>
        <fullName evidence="5">FadR family transcriptional regulator</fullName>
    </submittedName>
</protein>
<dbReference type="InterPro" id="IPR036390">
    <property type="entry name" value="WH_DNA-bd_sf"/>
</dbReference>
<dbReference type="PANTHER" id="PTHR43537">
    <property type="entry name" value="TRANSCRIPTIONAL REGULATOR, GNTR FAMILY"/>
    <property type="match status" value="1"/>
</dbReference>
<dbReference type="SMART" id="SM00345">
    <property type="entry name" value="HTH_GNTR"/>
    <property type="match status" value="1"/>
</dbReference>
<dbReference type="InterPro" id="IPR036388">
    <property type="entry name" value="WH-like_DNA-bd_sf"/>
</dbReference>
<evidence type="ECO:0000256" key="2">
    <source>
        <dbReference type="ARBA" id="ARBA00023125"/>
    </source>
</evidence>
<dbReference type="AlphaFoldDB" id="A0A930VEV0"/>
<dbReference type="Pfam" id="PF00392">
    <property type="entry name" value="GntR"/>
    <property type="match status" value="1"/>
</dbReference>
<evidence type="ECO:0000256" key="1">
    <source>
        <dbReference type="ARBA" id="ARBA00023015"/>
    </source>
</evidence>
<dbReference type="PANTHER" id="PTHR43537:SF5">
    <property type="entry name" value="UXU OPERON TRANSCRIPTIONAL REGULATOR"/>
    <property type="match status" value="1"/>
</dbReference>
<gene>
    <name evidence="5" type="ORF">ISU10_00325</name>
</gene>
<reference evidence="5" key="1">
    <citation type="submission" date="2020-11" db="EMBL/GenBank/DDBJ databases">
        <title>Nocardioides cynanchi sp. nov., isolated from soil of rhizosphere of Cynanchum wilfordii.</title>
        <authorList>
            <person name="Lee J.-S."/>
            <person name="Suh M.K."/>
            <person name="Kim J.-S."/>
        </authorList>
    </citation>
    <scope>NUCLEOTIDE SEQUENCE</scope>
    <source>
        <strain evidence="5">KCTC 19276</strain>
    </source>
</reference>
<comment type="caution">
    <text evidence="5">The sequence shown here is derived from an EMBL/GenBank/DDBJ whole genome shotgun (WGS) entry which is preliminary data.</text>
</comment>
<keyword evidence="3" id="KW-0804">Transcription</keyword>
<dbReference type="GO" id="GO:0003700">
    <property type="term" value="F:DNA-binding transcription factor activity"/>
    <property type="evidence" value="ECO:0007669"/>
    <property type="project" value="InterPro"/>
</dbReference>
<dbReference type="CDD" id="cd07377">
    <property type="entry name" value="WHTH_GntR"/>
    <property type="match status" value="1"/>
</dbReference>
<dbReference type="PROSITE" id="PS50949">
    <property type="entry name" value="HTH_GNTR"/>
    <property type="match status" value="1"/>
</dbReference>
<organism evidence="5 6">
    <name type="scientific">Nocardioides agariphilus</name>
    <dbReference type="NCBI Taxonomy" id="433664"/>
    <lineage>
        <taxon>Bacteria</taxon>
        <taxon>Bacillati</taxon>
        <taxon>Actinomycetota</taxon>
        <taxon>Actinomycetes</taxon>
        <taxon>Propionibacteriales</taxon>
        <taxon>Nocardioidaceae</taxon>
        <taxon>Nocardioides</taxon>
    </lineage>
</organism>
<dbReference type="PRINTS" id="PR00035">
    <property type="entry name" value="HTHGNTR"/>
</dbReference>
<dbReference type="InterPro" id="IPR000524">
    <property type="entry name" value="Tscrpt_reg_HTH_GntR"/>
</dbReference>
<dbReference type="EMBL" id="JADKPO010000001">
    <property type="protein sequence ID" value="MBF4766209.1"/>
    <property type="molecule type" value="Genomic_DNA"/>
</dbReference>
<dbReference type="Gene3D" id="1.20.120.530">
    <property type="entry name" value="GntR ligand-binding domain-like"/>
    <property type="match status" value="1"/>
</dbReference>
<dbReference type="Gene3D" id="1.10.10.10">
    <property type="entry name" value="Winged helix-like DNA-binding domain superfamily/Winged helix DNA-binding domain"/>
    <property type="match status" value="1"/>
</dbReference>
<dbReference type="SUPFAM" id="SSF48008">
    <property type="entry name" value="GntR ligand-binding domain-like"/>
    <property type="match status" value="1"/>
</dbReference>
<dbReference type="SUPFAM" id="SSF46785">
    <property type="entry name" value="Winged helix' DNA-binding domain"/>
    <property type="match status" value="1"/>
</dbReference>
<accession>A0A930VEV0</accession>
<keyword evidence="2" id="KW-0238">DNA-binding</keyword>
<keyword evidence="1" id="KW-0805">Transcription regulation</keyword>
<evidence type="ECO:0000313" key="6">
    <source>
        <dbReference type="Proteomes" id="UP000660668"/>
    </source>
</evidence>
<keyword evidence="6" id="KW-1185">Reference proteome</keyword>
<evidence type="ECO:0000256" key="3">
    <source>
        <dbReference type="ARBA" id="ARBA00023163"/>
    </source>
</evidence>
<feature type="domain" description="HTH gntR-type" evidence="4">
    <location>
        <begin position="18"/>
        <end position="88"/>
    </location>
</feature>
<name>A0A930VEV0_9ACTN</name>
<dbReference type="RefSeq" id="WP_194694368.1">
    <property type="nucleotide sequence ID" value="NZ_JADKPO010000001.1"/>
</dbReference>
<dbReference type="InterPro" id="IPR011711">
    <property type="entry name" value="GntR_C"/>
</dbReference>
<dbReference type="GO" id="GO:0003677">
    <property type="term" value="F:DNA binding"/>
    <property type="evidence" value="ECO:0007669"/>
    <property type="project" value="UniProtKB-KW"/>
</dbReference>
<evidence type="ECO:0000313" key="5">
    <source>
        <dbReference type="EMBL" id="MBF4766209.1"/>
    </source>
</evidence>
<dbReference type="InterPro" id="IPR008920">
    <property type="entry name" value="TF_FadR/GntR_C"/>
</dbReference>
<proteinExistence type="predicted"/>
<sequence length="256" mass="27397">MTSSPEHAATGLPVTAVRPVYEQVADQLRGLLVSGDLVHGQRLPSEGELAKMFGVGRTTVREGLRILASQQLLVTTRGAKGGTFVVTPDADTVSRYLETSIGLLAGADRMSIGELLEARKSLEVPATRMATERADAAGLVAIGAAARPVARSGATMEHSNFHVEVLAASGNRMLEVMARPIFDVMRMRLNRGAAPADFWGRVEAEHQEVFASIEARDPDGAMAAMEAHLDHLFEVYVAIDWSGQRIASVEGGRDLP</sequence>
<dbReference type="Pfam" id="PF07729">
    <property type="entry name" value="FCD"/>
    <property type="match status" value="1"/>
</dbReference>
<dbReference type="Proteomes" id="UP000660668">
    <property type="component" value="Unassembled WGS sequence"/>
</dbReference>